<evidence type="ECO:0000313" key="2">
    <source>
        <dbReference type="Proteomes" id="UP000054007"/>
    </source>
</evidence>
<dbReference type="EMBL" id="KN880549">
    <property type="protein sequence ID" value="KIY66611.1"/>
    <property type="molecule type" value="Genomic_DNA"/>
</dbReference>
<keyword evidence="2" id="KW-1185">Reference proteome</keyword>
<evidence type="ECO:0000313" key="1">
    <source>
        <dbReference type="EMBL" id="KIY66611.1"/>
    </source>
</evidence>
<dbReference type="Proteomes" id="UP000054007">
    <property type="component" value="Unassembled WGS sequence"/>
</dbReference>
<accession>A0A0D7BAQ9</accession>
<protein>
    <submittedName>
        <fullName evidence="1">Uncharacterized protein</fullName>
    </submittedName>
</protein>
<dbReference type="OrthoDB" id="3365698at2759"/>
<name>A0A0D7BAQ9_9AGAR</name>
<gene>
    <name evidence="1" type="ORF">CYLTODRAFT_444577</name>
</gene>
<reference evidence="1 2" key="1">
    <citation type="journal article" date="2015" name="Fungal Genet. Biol.">
        <title>Evolution of novel wood decay mechanisms in Agaricales revealed by the genome sequences of Fistulina hepatica and Cylindrobasidium torrendii.</title>
        <authorList>
            <person name="Floudas D."/>
            <person name="Held B.W."/>
            <person name="Riley R."/>
            <person name="Nagy L.G."/>
            <person name="Koehler G."/>
            <person name="Ransdell A.S."/>
            <person name="Younus H."/>
            <person name="Chow J."/>
            <person name="Chiniquy J."/>
            <person name="Lipzen A."/>
            <person name="Tritt A."/>
            <person name="Sun H."/>
            <person name="Haridas S."/>
            <person name="LaButti K."/>
            <person name="Ohm R.A."/>
            <person name="Kues U."/>
            <person name="Blanchette R.A."/>
            <person name="Grigoriev I.V."/>
            <person name="Minto R.E."/>
            <person name="Hibbett D.S."/>
        </authorList>
    </citation>
    <scope>NUCLEOTIDE SEQUENCE [LARGE SCALE GENOMIC DNA]</scope>
    <source>
        <strain evidence="1 2">FP15055 ss-10</strain>
    </source>
</reference>
<proteinExistence type="predicted"/>
<organism evidence="1 2">
    <name type="scientific">Cylindrobasidium torrendii FP15055 ss-10</name>
    <dbReference type="NCBI Taxonomy" id="1314674"/>
    <lineage>
        <taxon>Eukaryota</taxon>
        <taxon>Fungi</taxon>
        <taxon>Dikarya</taxon>
        <taxon>Basidiomycota</taxon>
        <taxon>Agaricomycotina</taxon>
        <taxon>Agaricomycetes</taxon>
        <taxon>Agaricomycetidae</taxon>
        <taxon>Agaricales</taxon>
        <taxon>Marasmiineae</taxon>
        <taxon>Physalacriaceae</taxon>
        <taxon>Cylindrobasidium</taxon>
    </lineage>
</organism>
<sequence>MNVDFDTQWRFCRQIECPCPNHRIPQLLHQNALLDSSDEQAYRALSLSNNKPTSTEITALKSAIATLQARTESVTTTARELRELRQLLSAQVDHIDVTLEGLEAESVKMVDAIAARKLPLDPVRRLPNELLRNIFQHLVSFPCYVSYNEDTTNPAQWCTPDRSESPLWALELVSKGWREALLGDPQIWSIVHIKVSSNNFNPYSCSRTTSQIATHLDRSKQSNLSVTISLSPDFNEDHLPVPFLAFLFPYAVRIRELQLVLPFRLLRDFAYMASRLRGVQCLQLTNACVRPRDATQRATPAPITLFAQCTELRSLVVVDSMNRLMSLDLPWQSLRTFRATHNFVPLFDSVKSPSPRPGQFRHVIDMAKGLEDVSLDLEAFHPQPLAGAPAAIVCARLTKLELVTRSKSEGGNRAIEQLFANVRLPLLDTLLVHSRAADGAVASAAIDASALRAIFGCVTTALRSCHITGLRLNSLQCLFDVFHSRHRLETLILEDVVGCNHPEDEWVHALSIEPFLPLLAPTDAGVLFPELRVLELRGLFDLEDGLALGIAKAVGHLSDHCDLQHFALTLHMRPSSAEEYILLQLMEDTPNFSYTYLDSDS</sequence>
<dbReference type="AlphaFoldDB" id="A0A0D7BAQ9"/>